<dbReference type="RefSeq" id="XP_067079726.1">
    <property type="nucleotide sequence ID" value="XM_067223625.1"/>
</dbReference>
<sequence>MRMFCVVWRVREQQAPTAVYLRWGGWRHISSFVRERLMCCPPEEITGREKRSGSTQYWKVHTGSRWSASTYGGITT</sequence>
<name>A0A1G4I8Y7_TRYEQ</name>
<evidence type="ECO:0000313" key="1">
    <source>
        <dbReference type="EMBL" id="SCU68589.1"/>
    </source>
</evidence>
<proteinExistence type="predicted"/>
<dbReference type="GeneID" id="92378711"/>
<organism evidence="1 2">
    <name type="scientific">Trypanosoma equiperdum</name>
    <dbReference type="NCBI Taxonomy" id="5694"/>
    <lineage>
        <taxon>Eukaryota</taxon>
        <taxon>Discoba</taxon>
        <taxon>Euglenozoa</taxon>
        <taxon>Kinetoplastea</taxon>
        <taxon>Metakinetoplastina</taxon>
        <taxon>Trypanosomatida</taxon>
        <taxon>Trypanosomatidae</taxon>
        <taxon>Trypanosoma</taxon>
    </lineage>
</organism>
<dbReference type="VEuPathDB" id="TriTrypDB:TEOVI_000477100"/>
<gene>
    <name evidence="1" type="ORF">TEOVI_000477100</name>
</gene>
<dbReference type="AlphaFoldDB" id="A0A1G4I8Y7"/>
<evidence type="ECO:0000313" key="2">
    <source>
        <dbReference type="Proteomes" id="UP000195570"/>
    </source>
</evidence>
<comment type="caution">
    <text evidence="1">The sequence shown here is derived from an EMBL/GenBank/DDBJ whole genome shotgun (WGS) entry which is preliminary data.</text>
</comment>
<reference evidence="1" key="1">
    <citation type="submission" date="2016-09" db="EMBL/GenBank/DDBJ databases">
        <authorList>
            <person name="Hebert L."/>
            <person name="Moumen B."/>
        </authorList>
    </citation>
    <scope>NUCLEOTIDE SEQUENCE [LARGE SCALE GENOMIC DNA]</scope>
    <source>
        <strain evidence="1">OVI</strain>
    </source>
</reference>
<accession>A0A1G4I8Y7</accession>
<dbReference type="Proteomes" id="UP000195570">
    <property type="component" value="Unassembled WGS sequence"/>
</dbReference>
<protein>
    <submittedName>
        <fullName evidence="1">Uncharacterized protein</fullName>
    </submittedName>
</protein>
<dbReference type="EMBL" id="CZPT02001011">
    <property type="protein sequence ID" value="SCU68589.1"/>
    <property type="molecule type" value="Genomic_DNA"/>
</dbReference>
<keyword evidence="2" id="KW-1185">Reference proteome</keyword>